<dbReference type="InterPro" id="IPR035986">
    <property type="entry name" value="PKD_dom_sf"/>
</dbReference>
<name>A0ABV2QHW7_9MICO</name>
<dbReference type="EMBL" id="JBEPSJ010000001">
    <property type="protein sequence ID" value="MET4580639.1"/>
    <property type="molecule type" value="Genomic_DNA"/>
</dbReference>
<dbReference type="SUPFAM" id="SSF49299">
    <property type="entry name" value="PKD domain"/>
    <property type="match status" value="1"/>
</dbReference>
<evidence type="ECO:0000313" key="4">
    <source>
        <dbReference type="Proteomes" id="UP001549257"/>
    </source>
</evidence>
<dbReference type="Gene3D" id="2.60.40.10">
    <property type="entry name" value="Immunoglobulins"/>
    <property type="match status" value="1"/>
</dbReference>
<evidence type="ECO:0000313" key="3">
    <source>
        <dbReference type="EMBL" id="MET4580639.1"/>
    </source>
</evidence>
<dbReference type="RefSeq" id="WP_354022857.1">
    <property type="nucleotide sequence ID" value="NZ_JBEPSJ010000001.1"/>
</dbReference>
<feature type="domain" description="PKD" evidence="2">
    <location>
        <begin position="111"/>
        <end position="171"/>
    </location>
</feature>
<accession>A0ABV2QHW7</accession>
<dbReference type="InterPro" id="IPR000601">
    <property type="entry name" value="PKD_dom"/>
</dbReference>
<dbReference type="Pfam" id="PF00801">
    <property type="entry name" value="PKD"/>
    <property type="match status" value="1"/>
</dbReference>
<sequence length="222" mass="23164">MNLGGSQTKPGTPGTYDPSIPVDPSKMTAAERDAWDAARAQYAAANGLPYRDSFVVRSPATTPVTLDDIASFRPTVGINMMEPNGWMVVGLPTNFYASTAAHVVDGTLLGFPASVRFSPVSWRWTYGDGSSRASATGGATWAALGLPEFEPTATSHVFSTPGTFTIQLTVSFAAEYRFGGPTWVPIAGTLAVPSNPIVATAGDAQTVLVARDCVANPQGMGC</sequence>
<evidence type="ECO:0000259" key="2">
    <source>
        <dbReference type="PROSITE" id="PS50093"/>
    </source>
</evidence>
<keyword evidence="4" id="KW-1185">Reference proteome</keyword>
<reference evidence="3 4" key="1">
    <citation type="submission" date="2024-06" db="EMBL/GenBank/DDBJ databases">
        <title>Sorghum-associated microbial communities from plants grown in Nebraska, USA.</title>
        <authorList>
            <person name="Schachtman D."/>
        </authorList>
    </citation>
    <scope>NUCLEOTIDE SEQUENCE [LARGE SCALE GENOMIC DNA]</scope>
    <source>
        <strain evidence="3 4">2857</strain>
    </source>
</reference>
<protein>
    <recommendedName>
        <fullName evidence="2">PKD domain-containing protein</fullName>
    </recommendedName>
</protein>
<feature type="compositionally biased region" description="Polar residues" evidence="1">
    <location>
        <begin position="1"/>
        <end position="10"/>
    </location>
</feature>
<dbReference type="CDD" id="cd00146">
    <property type="entry name" value="PKD"/>
    <property type="match status" value="1"/>
</dbReference>
<dbReference type="Proteomes" id="UP001549257">
    <property type="component" value="Unassembled WGS sequence"/>
</dbReference>
<dbReference type="PROSITE" id="PS50093">
    <property type="entry name" value="PKD"/>
    <property type="match status" value="1"/>
</dbReference>
<feature type="region of interest" description="Disordered" evidence="1">
    <location>
        <begin position="1"/>
        <end position="25"/>
    </location>
</feature>
<proteinExistence type="predicted"/>
<comment type="caution">
    <text evidence="3">The sequence shown here is derived from an EMBL/GenBank/DDBJ whole genome shotgun (WGS) entry which is preliminary data.</text>
</comment>
<evidence type="ECO:0000256" key="1">
    <source>
        <dbReference type="SAM" id="MobiDB-lite"/>
    </source>
</evidence>
<dbReference type="InterPro" id="IPR013783">
    <property type="entry name" value="Ig-like_fold"/>
</dbReference>
<organism evidence="3 4">
    <name type="scientific">Conyzicola nivalis</name>
    <dbReference type="NCBI Taxonomy" id="1477021"/>
    <lineage>
        <taxon>Bacteria</taxon>
        <taxon>Bacillati</taxon>
        <taxon>Actinomycetota</taxon>
        <taxon>Actinomycetes</taxon>
        <taxon>Micrococcales</taxon>
        <taxon>Microbacteriaceae</taxon>
        <taxon>Conyzicola</taxon>
    </lineage>
</organism>
<gene>
    <name evidence="3" type="ORF">ABIE21_000129</name>
</gene>